<dbReference type="PIRSF" id="PIRSF000138">
    <property type="entry name" value="Al-hdrx_acd_dh"/>
    <property type="match status" value="1"/>
</dbReference>
<dbReference type="RefSeq" id="WP_230739470.1">
    <property type="nucleotide sequence ID" value="NZ_JAJNDB010000008.1"/>
</dbReference>
<evidence type="ECO:0000313" key="7">
    <source>
        <dbReference type="Proteomes" id="UP001199469"/>
    </source>
</evidence>
<dbReference type="InterPro" id="IPR037396">
    <property type="entry name" value="FMN_HAD"/>
</dbReference>
<dbReference type="EMBL" id="JAJNDB010000008">
    <property type="protein sequence ID" value="MCD2197426.1"/>
    <property type="molecule type" value="Genomic_DNA"/>
</dbReference>
<dbReference type="InterPro" id="IPR000262">
    <property type="entry name" value="FMN-dep_DH"/>
</dbReference>
<evidence type="ECO:0000256" key="3">
    <source>
        <dbReference type="ARBA" id="ARBA00024042"/>
    </source>
</evidence>
<organism evidence="6 7">
    <name type="scientific">Actinomycetospora endophytica</name>
    <dbReference type="NCBI Taxonomy" id="2291215"/>
    <lineage>
        <taxon>Bacteria</taxon>
        <taxon>Bacillati</taxon>
        <taxon>Actinomycetota</taxon>
        <taxon>Actinomycetes</taxon>
        <taxon>Pseudonocardiales</taxon>
        <taxon>Pseudonocardiaceae</taxon>
        <taxon>Actinomycetospora</taxon>
    </lineage>
</organism>
<proteinExistence type="inferred from homology"/>
<feature type="domain" description="FMN hydroxy acid dehydrogenase" evidence="5">
    <location>
        <begin position="21"/>
        <end position="421"/>
    </location>
</feature>
<reference evidence="6 7" key="1">
    <citation type="submission" date="2021-11" db="EMBL/GenBank/DDBJ databases">
        <title>Draft genome sequence of Actinomycetospora sp. SF1 isolated from the rhizosphere soil.</title>
        <authorList>
            <person name="Duangmal K."/>
            <person name="Chantavorakit T."/>
        </authorList>
    </citation>
    <scope>NUCLEOTIDE SEQUENCE [LARGE SCALE GENOMIC DNA]</scope>
    <source>
        <strain evidence="6 7">TBRC 5722</strain>
    </source>
</reference>
<comment type="similarity">
    <text evidence="3">Belongs to the FMN-dependent alpha-hydroxy acid dehydrogenase family.</text>
</comment>
<sequence length="421" mass="44394">MTVGPGRARQEEIYRDGVSGRRPRVPTAPAERERRGRRAMSRAADAYVSGGAGAEATMRADRAAFGRYEIVPRVLRGSVERDLSVDLFGRRLPSPLLLAPIGALDLVRRDADLAVARGAAAAGVPMIVSNQAGSPLEAIAAAGGAAPRWFQLYWSTSDDLVDSFLRRAEGSGCDAVVVTLDTTMLGWRPRDLDRGHLPFSRGLGIAQYTSDPVFLRLAADRASAPRSGPAPRITPRAVRTLLEISRHHPGGLLDNLTSPLPRAAVETFLDVYSRPHLSWSDLASLRGRTRLPIVLKGVLHPDDARRALDAGVDGPLVSTHGGRQVDGAVGSLDALPGVVDAVAGRVPVLLDSGVRTGADAALALALGATAVCLGRPWVWGLALAGAGGVEQVVRDVLAELDLTVGLAGARTPAEVEVRARR</sequence>
<dbReference type="InterPro" id="IPR012133">
    <property type="entry name" value="Alpha-hydoxy_acid_DH_FMN"/>
</dbReference>
<dbReference type="PANTHER" id="PTHR10578">
    <property type="entry name" value="S -2-HYDROXY-ACID OXIDASE-RELATED"/>
    <property type="match status" value="1"/>
</dbReference>
<evidence type="ECO:0000256" key="2">
    <source>
        <dbReference type="ARBA" id="ARBA00023002"/>
    </source>
</evidence>
<feature type="region of interest" description="Disordered" evidence="4">
    <location>
        <begin position="1"/>
        <end position="42"/>
    </location>
</feature>
<dbReference type="PROSITE" id="PS51349">
    <property type="entry name" value="FMN_HYDROXY_ACID_DH_2"/>
    <property type="match status" value="1"/>
</dbReference>
<evidence type="ECO:0000256" key="1">
    <source>
        <dbReference type="ARBA" id="ARBA00001917"/>
    </source>
</evidence>
<keyword evidence="2" id="KW-0560">Oxidoreductase</keyword>
<evidence type="ECO:0000256" key="4">
    <source>
        <dbReference type="SAM" id="MobiDB-lite"/>
    </source>
</evidence>
<evidence type="ECO:0000259" key="5">
    <source>
        <dbReference type="PROSITE" id="PS51349"/>
    </source>
</evidence>
<feature type="compositionally biased region" description="Basic and acidic residues" evidence="4">
    <location>
        <begin position="8"/>
        <end position="19"/>
    </location>
</feature>
<comment type="caution">
    <text evidence="6">The sequence shown here is derived from an EMBL/GenBank/DDBJ whole genome shotgun (WGS) entry which is preliminary data.</text>
</comment>
<dbReference type="PANTHER" id="PTHR10578:SF143">
    <property type="entry name" value="FMN-DEPENDENT ALPHA-HYDROXY ACID DEHYDROGENASE PB1A11.03"/>
    <property type="match status" value="1"/>
</dbReference>
<dbReference type="Proteomes" id="UP001199469">
    <property type="component" value="Unassembled WGS sequence"/>
</dbReference>
<dbReference type="InterPro" id="IPR013785">
    <property type="entry name" value="Aldolase_TIM"/>
</dbReference>
<keyword evidence="7" id="KW-1185">Reference proteome</keyword>
<protein>
    <submittedName>
        <fullName evidence="6">Alpha-hydroxy-acid oxidizing protein</fullName>
    </submittedName>
</protein>
<name>A0ABS8PJ55_9PSEU</name>
<gene>
    <name evidence="6" type="ORF">LQ327_29050</name>
</gene>
<comment type="cofactor">
    <cofactor evidence="1">
        <name>FMN</name>
        <dbReference type="ChEBI" id="CHEBI:58210"/>
    </cofactor>
</comment>
<dbReference type="Pfam" id="PF01070">
    <property type="entry name" value="FMN_dh"/>
    <property type="match status" value="1"/>
</dbReference>
<dbReference type="Gene3D" id="3.20.20.70">
    <property type="entry name" value="Aldolase class I"/>
    <property type="match status" value="1"/>
</dbReference>
<accession>A0ABS8PJ55</accession>
<dbReference type="SUPFAM" id="SSF51395">
    <property type="entry name" value="FMN-linked oxidoreductases"/>
    <property type="match status" value="1"/>
</dbReference>
<evidence type="ECO:0000313" key="6">
    <source>
        <dbReference type="EMBL" id="MCD2197426.1"/>
    </source>
</evidence>